<dbReference type="Gene3D" id="3.40.50.1820">
    <property type="entry name" value="alpha/beta hydrolase"/>
    <property type="match status" value="1"/>
</dbReference>
<comment type="caution">
    <text evidence="4">The sequence shown here is derived from an EMBL/GenBank/DDBJ whole genome shotgun (WGS) entry which is preliminary data.</text>
</comment>
<sequence>MILPLRLLLVLAGLAGGAGAQASESPLSIERMRARTYPGSALTTRQALAPGPNYQRRVVSYQSDGLRINALLTVPTGTPPKGGWPALVFNHGYIPPEVYRTTERYVPYVDAFARAGFVVLKPDYRGHGTSQGQAVGAAYWTPDYTTDVLNAVSSLKTLPNVNRARVGMWGHSMGGHITLRAMVIDPQIKAGVIWAGVVAPYDMLINDLPRWGAGSPGDPREKLLATLGRPERNPKAYQAISPNAFLKDLKGRPLELHHAAADTHVPYSFSQALARGLKAAGQPHTLYTYQNDNHDLSRNLGAALARSVAFFRKNL</sequence>
<dbReference type="PANTHER" id="PTHR22946">
    <property type="entry name" value="DIENELACTONE HYDROLASE DOMAIN-CONTAINING PROTEIN-RELATED"/>
    <property type="match status" value="1"/>
</dbReference>
<feature type="signal peptide" evidence="2">
    <location>
        <begin position="1"/>
        <end position="22"/>
    </location>
</feature>
<name>A0ABQ2EZ11_9DEIO</name>
<keyword evidence="1" id="KW-0378">Hydrolase</keyword>
<accession>A0ABQ2EZ11</accession>
<dbReference type="EMBL" id="BMPP01000013">
    <property type="protein sequence ID" value="GGK33497.1"/>
    <property type="molecule type" value="Genomic_DNA"/>
</dbReference>
<dbReference type="Pfam" id="PF00326">
    <property type="entry name" value="Peptidase_S9"/>
    <property type="match status" value="1"/>
</dbReference>
<evidence type="ECO:0000259" key="3">
    <source>
        <dbReference type="Pfam" id="PF00326"/>
    </source>
</evidence>
<evidence type="ECO:0000256" key="2">
    <source>
        <dbReference type="SAM" id="SignalP"/>
    </source>
</evidence>
<dbReference type="InterPro" id="IPR001375">
    <property type="entry name" value="Peptidase_S9_cat"/>
</dbReference>
<dbReference type="Proteomes" id="UP000647587">
    <property type="component" value="Unassembled WGS sequence"/>
</dbReference>
<dbReference type="InterPro" id="IPR029058">
    <property type="entry name" value="AB_hydrolase_fold"/>
</dbReference>
<evidence type="ECO:0000313" key="4">
    <source>
        <dbReference type="EMBL" id="GGK33497.1"/>
    </source>
</evidence>
<dbReference type="SUPFAM" id="SSF53474">
    <property type="entry name" value="alpha/beta-Hydrolases"/>
    <property type="match status" value="1"/>
</dbReference>
<gene>
    <name evidence="4" type="ORF">GCM10008955_29400</name>
</gene>
<reference evidence="5" key="1">
    <citation type="journal article" date="2019" name="Int. J. Syst. Evol. Microbiol.">
        <title>The Global Catalogue of Microorganisms (GCM) 10K type strain sequencing project: providing services to taxonomists for standard genome sequencing and annotation.</title>
        <authorList>
            <consortium name="The Broad Institute Genomics Platform"/>
            <consortium name="The Broad Institute Genome Sequencing Center for Infectious Disease"/>
            <person name="Wu L."/>
            <person name="Ma J."/>
        </authorList>
    </citation>
    <scope>NUCLEOTIDE SEQUENCE [LARGE SCALE GENOMIC DNA]</scope>
    <source>
        <strain evidence="5">JCM 30331</strain>
    </source>
</reference>
<dbReference type="InterPro" id="IPR050261">
    <property type="entry name" value="FrsA_esterase"/>
</dbReference>
<dbReference type="RefSeq" id="WP_189010150.1">
    <property type="nucleotide sequence ID" value="NZ_BMPP01000013.1"/>
</dbReference>
<dbReference type="PANTHER" id="PTHR22946:SF9">
    <property type="entry name" value="POLYKETIDE TRANSFERASE AF380"/>
    <property type="match status" value="1"/>
</dbReference>
<proteinExistence type="predicted"/>
<evidence type="ECO:0000313" key="5">
    <source>
        <dbReference type="Proteomes" id="UP000647587"/>
    </source>
</evidence>
<evidence type="ECO:0000256" key="1">
    <source>
        <dbReference type="ARBA" id="ARBA00022801"/>
    </source>
</evidence>
<protein>
    <recommendedName>
        <fullName evidence="3">Peptidase S9 prolyl oligopeptidase catalytic domain-containing protein</fullName>
    </recommendedName>
</protein>
<keyword evidence="2" id="KW-0732">Signal</keyword>
<keyword evidence="5" id="KW-1185">Reference proteome</keyword>
<feature type="chain" id="PRO_5047126754" description="Peptidase S9 prolyl oligopeptidase catalytic domain-containing protein" evidence="2">
    <location>
        <begin position="23"/>
        <end position="315"/>
    </location>
</feature>
<organism evidence="4 5">
    <name type="scientific">Deinococcus malanensis</name>
    <dbReference type="NCBI Taxonomy" id="1706855"/>
    <lineage>
        <taxon>Bacteria</taxon>
        <taxon>Thermotogati</taxon>
        <taxon>Deinococcota</taxon>
        <taxon>Deinococci</taxon>
        <taxon>Deinococcales</taxon>
        <taxon>Deinococcaceae</taxon>
        <taxon>Deinococcus</taxon>
    </lineage>
</organism>
<feature type="domain" description="Peptidase S9 prolyl oligopeptidase catalytic" evidence="3">
    <location>
        <begin position="111"/>
        <end position="315"/>
    </location>
</feature>